<feature type="domain" description="HTH luxR-type" evidence="4">
    <location>
        <begin position="174"/>
        <end position="239"/>
    </location>
</feature>
<dbReference type="CDD" id="cd06170">
    <property type="entry name" value="LuxR_C_like"/>
    <property type="match status" value="1"/>
</dbReference>
<dbReference type="InterPro" id="IPR036388">
    <property type="entry name" value="WH-like_DNA-bd_sf"/>
</dbReference>
<dbReference type="PROSITE" id="PS00622">
    <property type="entry name" value="HTH_LUXR_1"/>
    <property type="match status" value="1"/>
</dbReference>
<protein>
    <submittedName>
        <fullName evidence="5">LuxR family transcriptional regulator</fullName>
    </submittedName>
</protein>
<organism evidence="5 6">
    <name type="scientific">Jiella mangrovi</name>
    <dbReference type="NCBI Taxonomy" id="2821407"/>
    <lineage>
        <taxon>Bacteria</taxon>
        <taxon>Pseudomonadati</taxon>
        <taxon>Pseudomonadota</taxon>
        <taxon>Alphaproteobacteria</taxon>
        <taxon>Hyphomicrobiales</taxon>
        <taxon>Aurantimonadaceae</taxon>
        <taxon>Jiella</taxon>
    </lineage>
</organism>
<dbReference type="Pfam" id="PF03472">
    <property type="entry name" value="Autoind_bind"/>
    <property type="match status" value="1"/>
</dbReference>
<dbReference type="Pfam" id="PF00196">
    <property type="entry name" value="GerE"/>
    <property type="match status" value="1"/>
</dbReference>
<comment type="caution">
    <text evidence="5">The sequence shown here is derived from an EMBL/GenBank/DDBJ whole genome shotgun (WGS) entry which is preliminary data.</text>
</comment>
<name>A0ABS4BEQ3_9HYPH</name>
<dbReference type="InterPro" id="IPR000792">
    <property type="entry name" value="Tscrpt_reg_LuxR_C"/>
</dbReference>
<dbReference type="SMART" id="SM00421">
    <property type="entry name" value="HTH_LUXR"/>
    <property type="match status" value="1"/>
</dbReference>
<dbReference type="PRINTS" id="PR00038">
    <property type="entry name" value="HTHLUXR"/>
</dbReference>
<dbReference type="Gene3D" id="1.10.10.10">
    <property type="entry name" value="Winged helix-like DNA-binding domain superfamily/Winged helix DNA-binding domain"/>
    <property type="match status" value="1"/>
</dbReference>
<dbReference type="InterPro" id="IPR016032">
    <property type="entry name" value="Sig_transdc_resp-reg_C-effctor"/>
</dbReference>
<dbReference type="PANTHER" id="PTHR44688:SF16">
    <property type="entry name" value="DNA-BINDING TRANSCRIPTIONAL ACTIVATOR DEVR_DOSR"/>
    <property type="match status" value="1"/>
</dbReference>
<dbReference type="SUPFAM" id="SSF75516">
    <property type="entry name" value="Pheromone-binding domain of LuxR-like quorum-sensing transcription factors"/>
    <property type="match status" value="1"/>
</dbReference>
<accession>A0ABS4BEQ3</accession>
<reference evidence="5 6" key="1">
    <citation type="submission" date="2021-04" db="EMBL/GenBank/DDBJ databases">
        <title>Whole genome sequence of Jiella sp. KSK16Y-1.</title>
        <authorList>
            <person name="Tuo L."/>
        </authorList>
    </citation>
    <scope>NUCLEOTIDE SEQUENCE [LARGE SCALE GENOMIC DNA]</scope>
    <source>
        <strain evidence="5 6">KSK16Y-1</strain>
    </source>
</reference>
<dbReference type="InterPro" id="IPR005143">
    <property type="entry name" value="TF_LuxR_autoind-bd_dom"/>
</dbReference>
<dbReference type="PROSITE" id="PS50043">
    <property type="entry name" value="HTH_LUXR_2"/>
    <property type="match status" value="1"/>
</dbReference>
<dbReference type="Gene3D" id="3.30.450.80">
    <property type="entry name" value="Transcription factor LuxR-like, autoinducer-binding domain"/>
    <property type="match status" value="1"/>
</dbReference>
<evidence type="ECO:0000259" key="4">
    <source>
        <dbReference type="PROSITE" id="PS50043"/>
    </source>
</evidence>
<dbReference type="RefSeq" id="WP_209593652.1">
    <property type="nucleotide sequence ID" value="NZ_JAGJCF010000003.1"/>
</dbReference>
<dbReference type="Proteomes" id="UP000678276">
    <property type="component" value="Unassembled WGS sequence"/>
</dbReference>
<sequence length="242" mass="27107">MGQSTSDAMFRFIDCIQHLEDQQAIATELLRTAGAFGFTGFGVCGIPKPGESIEPYLILPGCDPEWLARYLEKGYIHWDPVIGNVRRTDTPFTWDEACRGKLDPNAQRVMDEASEFGMRDGLMVPIHTLEGLSAFVTFTGERIELSERDRGALHMIAIYAHSRIKQLLVNHAEDLEASVPFSLRERECVLWCAAGKTNWEIGRITGLAEKTVEAYLRNASSKVGAINRAQLVAESLRQKRIH</sequence>
<dbReference type="PANTHER" id="PTHR44688">
    <property type="entry name" value="DNA-BINDING TRANSCRIPTIONAL ACTIVATOR DEVR_DOSR"/>
    <property type="match status" value="1"/>
</dbReference>
<evidence type="ECO:0000313" key="5">
    <source>
        <dbReference type="EMBL" id="MBP0615242.1"/>
    </source>
</evidence>
<keyword evidence="2" id="KW-0238">DNA-binding</keyword>
<keyword evidence="3" id="KW-0804">Transcription</keyword>
<dbReference type="SUPFAM" id="SSF46894">
    <property type="entry name" value="C-terminal effector domain of the bipartite response regulators"/>
    <property type="match status" value="1"/>
</dbReference>
<keyword evidence="6" id="KW-1185">Reference proteome</keyword>
<gene>
    <name evidence="5" type="ORF">J6595_06590</name>
</gene>
<evidence type="ECO:0000313" key="6">
    <source>
        <dbReference type="Proteomes" id="UP000678276"/>
    </source>
</evidence>
<keyword evidence="1" id="KW-0805">Transcription regulation</keyword>
<dbReference type="EMBL" id="JAGJCF010000003">
    <property type="protein sequence ID" value="MBP0615242.1"/>
    <property type="molecule type" value="Genomic_DNA"/>
</dbReference>
<evidence type="ECO:0000256" key="1">
    <source>
        <dbReference type="ARBA" id="ARBA00023015"/>
    </source>
</evidence>
<evidence type="ECO:0000256" key="3">
    <source>
        <dbReference type="ARBA" id="ARBA00023163"/>
    </source>
</evidence>
<dbReference type="InterPro" id="IPR036693">
    <property type="entry name" value="TF_LuxR_autoind-bd_dom_sf"/>
</dbReference>
<proteinExistence type="predicted"/>
<evidence type="ECO:0000256" key="2">
    <source>
        <dbReference type="ARBA" id="ARBA00023125"/>
    </source>
</evidence>